<evidence type="ECO:0000259" key="4">
    <source>
        <dbReference type="Pfam" id="PF03781"/>
    </source>
</evidence>
<dbReference type="Pfam" id="PF03781">
    <property type="entry name" value="FGE-sulfatase"/>
    <property type="match status" value="1"/>
</dbReference>
<feature type="transmembrane region" description="Helical" evidence="2">
    <location>
        <begin position="47"/>
        <end position="69"/>
    </location>
</feature>
<keyword evidence="2" id="KW-0472">Membrane</keyword>
<dbReference type="AlphaFoldDB" id="A4GHW3"/>
<dbReference type="SUPFAM" id="SSF56436">
    <property type="entry name" value="C-type lectin-like"/>
    <property type="match status" value="1"/>
</dbReference>
<dbReference type="EMBL" id="EF089399">
    <property type="protein sequence ID" value="ABL97674.1"/>
    <property type="molecule type" value="Genomic_DNA"/>
</dbReference>
<evidence type="ECO:0000256" key="1">
    <source>
        <dbReference type="ARBA" id="ARBA00022801"/>
    </source>
</evidence>
<dbReference type="GO" id="GO:0006508">
    <property type="term" value="P:proteolysis"/>
    <property type="evidence" value="ECO:0007669"/>
    <property type="project" value="InterPro"/>
</dbReference>
<gene>
    <name evidence="5" type="ORF">MBMO_EB0-39H12.0050</name>
</gene>
<dbReference type="InterPro" id="IPR005532">
    <property type="entry name" value="SUMF_dom"/>
</dbReference>
<keyword evidence="2" id="KW-0812">Transmembrane</keyword>
<feature type="transmembrane region" description="Helical" evidence="2">
    <location>
        <begin position="16"/>
        <end position="35"/>
    </location>
</feature>
<keyword evidence="1" id="KW-0378">Hydrolase</keyword>
<organism evidence="5">
    <name type="scientific">uncultured marine bacterium EB0_39H12</name>
    <dbReference type="NCBI Taxonomy" id="415437"/>
    <lineage>
        <taxon>Bacteria</taxon>
        <taxon>environmental samples</taxon>
    </lineage>
</organism>
<dbReference type="GO" id="GO:0004252">
    <property type="term" value="F:serine-type endopeptidase activity"/>
    <property type="evidence" value="ECO:0007669"/>
    <property type="project" value="InterPro"/>
</dbReference>
<proteinExistence type="predicted"/>
<feature type="domain" description="Sulfatase-modifying factor enzyme-like" evidence="4">
    <location>
        <begin position="236"/>
        <end position="456"/>
    </location>
</feature>
<evidence type="ECO:0000313" key="5">
    <source>
        <dbReference type="EMBL" id="ABL97674.1"/>
    </source>
</evidence>
<name>A4GHW3_9BACT</name>
<evidence type="ECO:0008006" key="6">
    <source>
        <dbReference type="Google" id="ProtNLM"/>
    </source>
</evidence>
<protein>
    <recommendedName>
        <fullName evidence="6">Sulfatase-modifying factor enzyme domain-containing protein</fullName>
    </recommendedName>
</protein>
<dbReference type="InterPro" id="IPR029058">
    <property type="entry name" value="AB_hydrolase_fold"/>
</dbReference>
<dbReference type="PANTHER" id="PTHR23150:SF19">
    <property type="entry name" value="FORMYLGLYCINE-GENERATING ENZYME"/>
    <property type="match status" value="1"/>
</dbReference>
<dbReference type="PANTHER" id="PTHR23150">
    <property type="entry name" value="SULFATASE MODIFYING FACTOR 1, 2"/>
    <property type="match status" value="1"/>
</dbReference>
<dbReference type="InterPro" id="IPR002471">
    <property type="entry name" value="Pept_S9_AS"/>
</dbReference>
<reference evidence="5" key="1">
    <citation type="journal article" date="2007" name="Environ. Microbiol.">
        <title>Proteorhodopsin photosystem gene clusters exhibit co-evolutionary trends and shared ancestry among diverse marine microbial phyla.</title>
        <authorList>
            <person name="McCarren J."/>
            <person name="Delong E.F."/>
        </authorList>
    </citation>
    <scope>NUCLEOTIDE SEQUENCE</scope>
</reference>
<dbReference type="PROSITE" id="PS00708">
    <property type="entry name" value="PRO_ENDOPEP_SER"/>
    <property type="match status" value="1"/>
</dbReference>
<evidence type="ECO:0000256" key="2">
    <source>
        <dbReference type="SAM" id="Phobius"/>
    </source>
</evidence>
<feature type="transmembrane region" description="Helical" evidence="2">
    <location>
        <begin position="78"/>
        <end position="98"/>
    </location>
</feature>
<evidence type="ECO:0000259" key="3">
    <source>
        <dbReference type="Pfam" id="PF01738"/>
    </source>
</evidence>
<keyword evidence="2" id="KW-1133">Transmembrane helix</keyword>
<dbReference type="InterPro" id="IPR051043">
    <property type="entry name" value="Sulfatase_Mod_Factor_Kinase"/>
</dbReference>
<dbReference type="Gene3D" id="3.40.50.1820">
    <property type="entry name" value="alpha/beta hydrolase"/>
    <property type="match status" value="1"/>
</dbReference>
<dbReference type="InterPro" id="IPR016187">
    <property type="entry name" value="CTDL_fold"/>
</dbReference>
<dbReference type="Gene3D" id="3.90.1580.10">
    <property type="entry name" value="paralog of FGE (formylglycine-generating enzyme)"/>
    <property type="match status" value="1"/>
</dbReference>
<sequence length="758" mass="85992">METSTSILEKFKQNKVFKVVSGYAIVALATVQIASLVSDSFGFGEEFMQNIILIFLLILPFIALVAWAASSRFSTAKILSITLAVLFTGYGTGSYVWVNNFALPDLKQKLGEDDYVGAWDNLNSMNSFAPFFYNSDSIDSDISLPVSLNLNEDDVEVYWKPYTAEKDYEWRYIGKTPLPKTRLPRGVIQIKLVKEGFHEKDIVEANPSYTFKNHPIPPIFEISNIEMNKLGTVPDGMIAIDGGRFIPALIGEGVTDYNLSPYFIDKYEVNNEEFKKFIDDGGYEIFQYWKDMEFIKEGESLTWEEAKEFMVDSTGRTGPLSWELGDYKEGQGKLPVTGITWYEAQAFARYKGNILPPMYHWAKAAFPVTEIAAPISPVLLKKSNFSNQSAQEVGNSGIGAYGTYDMAGNVTEWSWNIFGGRGLTLGGSYEDAAYSASLATPAPRFTRSKLIGFRTARLINPRDLNPFGDPINRPAPKPPSFYKPFTDSEFSLYSRNFDVGKKDLNSKVIYIDESHPIWDKERVQIDVGYGNEKMDILIFKPKGSNFNKLDSIILYPGANYYRNPPEIDEVNPGEYGLDFIIKSGRALVWPAYKGSMNRINDMNISFPRTPDHMRMFRQLLSNWTVDTSRAIDYLQSRNEFNPDNIFYVGMSYGGIYTTHVLLFEDRFKAAVLYVGGMTSGIPPMSDGKNHFPRMKLPILMLNGRQDYLVPESAPQSMFSFIGTPEKDKRLVFYDSGHWPLPRNQMIKETLSWLDRYED</sequence>
<dbReference type="SUPFAM" id="SSF53474">
    <property type="entry name" value="alpha/beta-Hydrolases"/>
    <property type="match status" value="1"/>
</dbReference>
<dbReference type="InterPro" id="IPR042095">
    <property type="entry name" value="SUMF_sf"/>
</dbReference>
<accession>A4GHW3</accession>
<feature type="domain" description="Dienelactone hydrolase" evidence="3">
    <location>
        <begin position="608"/>
        <end position="734"/>
    </location>
</feature>
<dbReference type="InterPro" id="IPR002925">
    <property type="entry name" value="Dienelactn_hydro"/>
</dbReference>
<dbReference type="Pfam" id="PF01738">
    <property type="entry name" value="DLH"/>
    <property type="match status" value="1"/>
</dbReference>
<dbReference type="GO" id="GO:0120147">
    <property type="term" value="F:formylglycine-generating oxidase activity"/>
    <property type="evidence" value="ECO:0007669"/>
    <property type="project" value="TreeGrafter"/>
</dbReference>